<keyword evidence="1" id="KW-0813">Transport</keyword>
<dbReference type="CDD" id="cd03259">
    <property type="entry name" value="ABC_Carb_Solutes_like"/>
    <property type="match status" value="1"/>
</dbReference>
<name>A0A5C4MX40_9RHOB</name>
<organism evidence="12 13">
    <name type="scientific">Rubellimicrobium rubrum</name>
    <dbReference type="NCBI Taxonomy" id="2585369"/>
    <lineage>
        <taxon>Bacteria</taxon>
        <taxon>Pseudomonadati</taxon>
        <taxon>Pseudomonadota</taxon>
        <taxon>Alphaproteobacteria</taxon>
        <taxon>Rhodobacterales</taxon>
        <taxon>Roseobacteraceae</taxon>
        <taxon>Rubellimicrobium</taxon>
    </lineage>
</organism>
<dbReference type="FunFam" id="3.40.50.300:FF:000425">
    <property type="entry name" value="Probable ABC transporter, ATP-binding subunit"/>
    <property type="match status" value="1"/>
</dbReference>
<dbReference type="PROSITE" id="PS50893">
    <property type="entry name" value="ABC_TRANSPORTER_2"/>
    <property type="match status" value="1"/>
</dbReference>
<dbReference type="GO" id="GO:0016887">
    <property type="term" value="F:ATP hydrolysis activity"/>
    <property type="evidence" value="ECO:0007669"/>
    <property type="project" value="InterPro"/>
</dbReference>
<evidence type="ECO:0000256" key="6">
    <source>
        <dbReference type="ARBA" id="ARBA00022840"/>
    </source>
</evidence>
<dbReference type="GO" id="GO:0015697">
    <property type="term" value="P:quaternary ammonium group transport"/>
    <property type="evidence" value="ECO:0007669"/>
    <property type="project" value="UniProtKB-ARBA"/>
</dbReference>
<accession>A0A5C4MX40</accession>
<evidence type="ECO:0000256" key="3">
    <source>
        <dbReference type="ARBA" id="ARBA00022496"/>
    </source>
</evidence>
<keyword evidence="3" id="KW-0410">Iron transport</keyword>
<evidence type="ECO:0000256" key="4">
    <source>
        <dbReference type="ARBA" id="ARBA00022519"/>
    </source>
</evidence>
<dbReference type="InterPro" id="IPR003593">
    <property type="entry name" value="AAA+_ATPase"/>
</dbReference>
<dbReference type="Gene3D" id="3.40.50.300">
    <property type="entry name" value="P-loop containing nucleotide triphosphate hydrolases"/>
    <property type="match status" value="1"/>
</dbReference>
<evidence type="ECO:0000256" key="10">
    <source>
        <dbReference type="ARBA" id="ARBA00023136"/>
    </source>
</evidence>
<protein>
    <submittedName>
        <fullName evidence="12">ABC transporter ATP-binding protein</fullName>
    </submittedName>
</protein>
<keyword evidence="9" id="KW-0406">Ion transport</keyword>
<dbReference type="InterPro" id="IPR017871">
    <property type="entry name" value="ABC_transporter-like_CS"/>
</dbReference>
<proteinExistence type="predicted"/>
<evidence type="ECO:0000313" key="12">
    <source>
        <dbReference type="EMBL" id="TNC50735.1"/>
    </source>
</evidence>
<dbReference type="SUPFAM" id="SSF50331">
    <property type="entry name" value="MOP-like"/>
    <property type="match status" value="1"/>
</dbReference>
<feature type="domain" description="ABC transporter" evidence="11">
    <location>
        <begin position="17"/>
        <end position="248"/>
    </location>
</feature>
<evidence type="ECO:0000256" key="2">
    <source>
        <dbReference type="ARBA" id="ARBA00022475"/>
    </source>
</evidence>
<dbReference type="GO" id="GO:0015408">
    <property type="term" value="F:ABC-type ferric iron transporter activity"/>
    <property type="evidence" value="ECO:0007669"/>
    <property type="project" value="InterPro"/>
</dbReference>
<evidence type="ECO:0000256" key="1">
    <source>
        <dbReference type="ARBA" id="ARBA00022448"/>
    </source>
</evidence>
<dbReference type="Pfam" id="PF08402">
    <property type="entry name" value="TOBE_2"/>
    <property type="match status" value="1"/>
</dbReference>
<dbReference type="Pfam" id="PF00005">
    <property type="entry name" value="ABC_tran"/>
    <property type="match status" value="1"/>
</dbReference>
<dbReference type="InterPro" id="IPR008995">
    <property type="entry name" value="Mo/tungstate-bd_C_term_dom"/>
</dbReference>
<keyword evidence="10" id="KW-0472">Membrane</keyword>
<dbReference type="PANTHER" id="PTHR42781">
    <property type="entry name" value="SPERMIDINE/PUTRESCINE IMPORT ATP-BINDING PROTEIN POTA"/>
    <property type="match status" value="1"/>
</dbReference>
<sequence>MPEDFGRKWQDTVQPRLEIQGLMRRFGGREVVSDVSLSIAAGQVSCLLGPSGCGKSTTLRLIAGVDMPDQGVIRVDGRPIVDARTRVPPEERGIGLMFQDFALFPHLTVSQNVAFGLPRHAPDRQGRVAELLERVGMTRHADKHPHELSGGEQQRVALARALAPRPGIMLMDEPFSGLDDRLRDDIRDETLAVLKAEGTAVLLVTHEPSEAMRMADEILLMRDGRIVQSGAPYTIYNNPVDLRAAAFFSDLNVIRGRVQGALTETPFGPFLVPGVPDGAEVDIAIRPQHLAIDFDRAGKGPRSTPTHGEAARGVVERARFMGSESLVEFRMDFDGSILKAHVPWVFLPKPGTPLWLMFRRDRCFVFPHVGSQPKVA</sequence>
<evidence type="ECO:0000256" key="5">
    <source>
        <dbReference type="ARBA" id="ARBA00022741"/>
    </source>
</evidence>
<gene>
    <name evidence="12" type="ORF">FHG66_07090</name>
</gene>
<dbReference type="GO" id="GO:0005524">
    <property type="term" value="F:ATP binding"/>
    <property type="evidence" value="ECO:0007669"/>
    <property type="project" value="UniProtKB-KW"/>
</dbReference>
<keyword evidence="13" id="KW-1185">Reference proteome</keyword>
<comment type="caution">
    <text evidence="12">The sequence shown here is derived from an EMBL/GenBank/DDBJ whole genome shotgun (WGS) entry which is preliminary data.</text>
</comment>
<keyword evidence="8" id="KW-0408">Iron</keyword>
<evidence type="ECO:0000313" key="13">
    <source>
        <dbReference type="Proteomes" id="UP000305887"/>
    </source>
</evidence>
<keyword evidence="4" id="KW-0997">Cell inner membrane</keyword>
<keyword evidence="6 12" id="KW-0067">ATP-binding</keyword>
<keyword evidence="2" id="KW-1003">Cell membrane</keyword>
<dbReference type="PANTHER" id="PTHR42781:SF5">
    <property type="entry name" value="PUTRESCINE TRANSPORT ATP-BINDING PROTEIN POTG"/>
    <property type="match status" value="1"/>
</dbReference>
<evidence type="ECO:0000256" key="9">
    <source>
        <dbReference type="ARBA" id="ARBA00023065"/>
    </source>
</evidence>
<dbReference type="RefSeq" id="WP_139076056.1">
    <property type="nucleotide sequence ID" value="NZ_VDFU01000006.1"/>
</dbReference>
<keyword evidence="7" id="KW-1278">Translocase</keyword>
<dbReference type="SMART" id="SM00382">
    <property type="entry name" value="AAA"/>
    <property type="match status" value="1"/>
</dbReference>
<dbReference type="OrthoDB" id="9802264at2"/>
<dbReference type="Proteomes" id="UP000305887">
    <property type="component" value="Unassembled WGS sequence"/>
</dbReference>
<dbReference type="InterPro" id="IPR050093">
    <property type="entry name" value="ABC_SmlMolc_Importer"/>
</dbReference>
<dbReference type="InterPro" id="IPR027417">
    <property type="entry name" value="P-loop_NTPase"/>
</dbReference>
<dbReference type="InterPro" id="IPR003439">
    <property type="entry name" value="ABC_transporter-like_ATP-bd"/>
</dbReference>
<reference evidence="12 13" key="1">
    <citation type="submission" date="2019-06" db="EMBL/GenBank/DDBJ databases">
        <title>YIM 131921 draft genome.</title>
        <authorList>
            <person name="Jiang L."/>
        </authorList>
    </citation>
    <scope>NUCLEOTIDE SEQUENCE [LARGE SCALE GENOMIC DNA]</scope>
    <source>
        <strain evidence="12 13">YIM 131921</strain>
    </source>
</reference>
<evidence type="ECO:0000259" key="11">
    <source>
        <dbReference type="PROSITE" id="PS50893"/>
    </source>
</evidence>
<dbReference type="PROSITE" id="PS00211">
    <property type="entry name" value="ABC_TRANSPORTER_1"/>
    <property type="match status" value="1"/>
</dbReference>
<evidence type="ECO:0000256" key="8">
    <source>
        <dbReference type="ARBA" id="ARBA00023004"/>
    </source>
</evidence>
<dbReference type="SUPFAM" id="SSF52540">
    <property type="entry name" value="P-loop containing nucleoside triphosphate hydrolases"/>
    <property type="match status" value="1"/>
</dbReference>
<keyword evidence="5" id="KW-0547">Nucleotide-binding</keyword>
<dbReference type="EMBL" id="VDFU01000006">
    <property type="protein sequence ID" value="TNC50735.1"/>
    <property type="molecule type" value="Genomic_DNA"/>
</dbReference>
<dbReference type="GO" id="GO:0043190">
    <property type="term" value="C:ATP-binding cassette (ABC) transporter complex"/>
    <property type="evidence" value="ECO:0007669"/>
    <property type="project" value="InterPro"/>
</dbReference>
<dbReference type="AlphaFoldDB" id="A0A5C4MX40"/>
<dbReference type="InterPro" id="IPR013611">
    <property type="entry name" value="Transp-assoc_OB_typ2"/>
</dbReference>
<dbReference type="InterPro" id="IPR015853">
    <property type="entry name" value="ABC_transpr_FbpC"/>
</dbReference>
<evidence type="ECO:0000256" key="7">
    <source>
        <dbReference type="ARBA" id="ARBA00022967"/>
    </source>
</evidence>